<dbReference type="InterPro" id="IPR007793">
    <property type="entry name" value="DivIVA_fam"/>
</dbReference>
<organism evidence="8 9">
    <name type="scientific">Bernardetia litoralis (strain ATCC 23117 / DSM 6794 / NBRC 15988 / NCIMB 1366 / Fx l1 / Sio-4)</name>
    <name type="common">Flexibacter litoralis</name>
    <dbReference type="NCBI Taxonomy" id="880071"/>
    <lineage>
        <taxon>Bacteria</taxon>
        <taxon>Pseudomonadati</taxon>
        <taxon>Bacteroidota</taxon>
        <taxon>Cytophagia</taxon>
        <taxon>Cytophagales</taxon>
        <taxon>Bernardetiaceae</taxon>
        <taxon>Bernardetia</taxon>
    </lineage>
</organism>
<dbReference type="InterPro" id="IPR019933">
    <property type="entry name" value="DivIVA_domain"/>
</dbReference>
<keyword evidence="3" id="KW-0132">Cell division</keyword>
<accession>I4AI29</accession>
<evidence type="ECO:0000256" key="1">
    <source>
        <dbReference type="ARBA" id="ARBA00004496"/>
    </source>
</evidence>
<dbReference type="PANTHER" id="PTHR35794">
    <property type="entry name" value="CELL DIVISION PROTEIN DIVIVA"/>
    <property type="match status" value="1"/>
</dbReference>
<evidence type="ECO:0000256" key="5">
    <source>
        <dbReference type="ARBA" id="ARBA00023306"/>
    </source>
</evidence>
<keyword evidence="4 6" id="KW-0175">Coiled coil</keyword>
<dbReference type="RefSeq" id="WP_014797071.1">
    <property type="nucleotide sequence ID" value="NC_018018.1"/>
</dbReference>
<evidence type="ECO:0000313" key="8">
    <source>
        <dbReference type="EMBL" id="AFM03614.1"/>
    </source>
</evidence>
<name>I4AI29_BERLS</name>
<evidence type="ECO:0000256" key="4">
    <source>
        <dbReference type="ARBA" id="ARBA00023054"/>
    </source>
</evidence>
<dbReference type="AlphaFoldDB" id="I4AI29"/>
<comment type="subcellular location">
    <subcellularLocation>
        <location evidence="1">Cytoplasm</location>
    </subcellularLocation>
</comment>
<evidence type="ECO:0000256" key="7">
    <source>
        <dbReference type="SAM" id="MobiDB-lite"/>
    </source>
</evidence>
<dbReference type="GO" id="GO:0005737">
    <property type="term" value="C:cytoplasm"/>
    <property type="evidence" value="ECO:0007669"/>
    <property type="project" value="UniProtKB-SubCell"/>
</dbReference>
<protein>
    <submittedName>
        <fullName evidence="8">DivIVA domain protein</fullName>
    </submittedName>
</protein>
<reference evidence="9" key="1">
    <citation type="submission" date="2012-06" db="EMBL/GenBank/DDBJ databases">
        <title>The complete genome of Flexibacter litoralis DSM 6794.</title>
        <authorList>
            <person name="Lucas S."/>
            <person name="Copeland A."/>
            <person name="Lapidus A."/>
            <person name="Glavina del Rio T."/>
            <person name="Dalin E."/>
            <person name="Tice H."/>
            <person name="Bruce D."/>
            <person name="Goodwin L."/>
            <person name="Pitluck S."/>
            <person name="Peters L."/>
            <person name="Ovchinnikova G."/>
            <person name="Lu M."/>
            <person name="Kyrpides N."/>
            <person name="Mavromatis K."/>
            <person name="Ivanova N."/>
            <person name="Brettin T."/>
            <person name="Detter J.C."/>
            <person name="Han C."/>
            <person name="Larimer F."/>
            <person name="Land M."/>
            <person name="Hauser L."/>
            <person name="Markowitz V."/>
            <person name="Cheng J.-F."/>
            <person name="Hugenholtz P."/>
            <person name="Woyke T."/>
            <person name="Wu D."/>
            <person name="Spring S."/>
            <person name="Lang E."/>
            <person name="Kopitz M."/>
            <person name="Brambilla E."/>
            <person name="Klenk H.-P."/>
            <person name="Eisen J.A."/>
        </authorList>
    </citation>
    <scope>NUCLEOTIDE SEQUENCE [LARGE SCALE GENOMIC DNA]</scope>
    <source>
        <strain evidence="9">ATCC 23117 / DSM 6794 / NBRC 15988 / NCIMB 1366 / Sio-4</strain>
    </source>
</reference>
<gene>
    <name evidence="8" type="ordered locus">Fleli_1176</name>
</gene>
<dbReference type="Proteomes" id="UP000006054">
    <property type="component" value="Chromosome"/>
</dbReference>
<evidence type="ECO:0000256" key="3">
    <source>
        <dbReference type="ARBA" id="ARBA00022618"/>
    </source>
</evidence>
<dbReference type="KEGG" id="fli:Fleli_1176"/>
<dbReference type="GO" id="GO:0051301">
    <property type="term" value="P:cell division"/>
    <property type="evidence" value="ECO:0007669"/>
    <property type="project" value="UniProtKB-KW"/>
</dbReference>
<dbReference type="EMBL" id="CP003345">
    <property type="protein sequence ID" value="AFM03614.1"/>
    <property type="molecule type" value="Genomic_DNA"/>
</dbReference>
<evidence type="ECO:0000256" key="6">
    <source>
        <dbReference type="SAM" id="Coils"/>
    </source>
</evidence>
<dbReference type="eggNOG" id="COG3599">
    <property type="taxonomic scope" value="Bacteria"/>
</dbReference>
<evidence type="ECO:0000313" key="9">
    <source>
        <dbReference type="Proteomes" id="UP000006054"/>
    </source>
</evidence>
<dbReference type="NCBIfam" id="TIGR03544">
    <property type="entry name" value="DivI1A_domain"/>
    <property type="match status" value="1"/>
</dbReference>
<dbReference type="OrthoDB" id="9815492at2"/>
<keyword evidence="5" id="KW-0131">Cell cycle</keyword>
<dbReference type="Gene3D" id="6.10.250.660">
    <property type="match status" value="1"/>
</dbReference>
<feature type="coiled-coil region" evidence="6">
    <location>
        <begin position="38"/>
        <end position="72"/>
    </location>
</feature>
<dbReference type="PANTHER" id="PTHR35794:SF1">
    <property type="entry name" value="CELL CYCLE PROTEIN GPSB"/>
    <property type="match status" value="1"/>
</dbReference>
<keyword evidence="2" id="KW-0963">Cytoplasm</keyword>
<dbReference type="HOGENOM" id="CLU_825743_0_0_10"/>
<keyword evidence="9" id="KW-1185">Reference proteome</keyword>
<evidence type="ECO:0000256" key="2">
    <source>
        <dbReference type="ARBA" id="ARBA00022490"/>
    </source>
</evidence>
<dbReference type="Pfam" id="PF05103">
    <property type="entry name" value="DivIVA"/>
    <property type="match status" value="1"/>
</dbReference>
<sequence>MAETNNNKSPIAPLQIRKQSFKQVTFGGYRKEDVSEYLSDVAENMSSVSHRNEELERQVGYLHTELAKLKEIERTLLESLSQSQEANRLNWEQAQKRADLLILEGKMQADALLQNAKSSAKNILLSTQQLADQTLTEMKREIKLLNYSYEYSAQQKAQMMQELQSFMETALSKIERLSKLDVEHTSEHALERAEKMHQHHSQIIREQLQQLEGENYQELYNQSDSAYSDYSSPTNYDKETPRKVVPEIRQEVKYDAEQKTREEQDKIRQELEKTQQQQERIRREIEEKEQREKEDFAQKMKKKEELEAQQQKKKEEEAKKAPPANSRGLIFDLNDL</sequence>
<proteinExistence type="predicted"/>
<dbReference type="STRING" id="880071.Fleli_1176"/>
<feature type="region of interest" description="Disordered" evidence="7">
    <location>
        <begin position="224"/>
        <end position="336"/>
    </location>
</feature>
<feature type="compositionally biased region" description="Polar residues" evidence="7">
    <location>
        <begin position="224"/>
        <end position="235"/>
    </location>
</feature>
<feature type="compositionally biased region" description="Basic and acidic residues" evidence="7">
    <location>
        <begin position="236"/>
        <end position="320"/>
    </location>
</feature>